<dbReference type="GO" id="GO:0005739">
    <property type="term" value="C:mitochondrion"/>
    <property type="evidence" value="ECO:0007669"/>
    <property type="project" value="InterPro"/>
</dbReference>
<dbReference type="PANTHER" id="PTHR12840:SF1">
    <property type="entry name" value="NADH DEHYDROGENASE [UBIQUINONE] 1 BETA SUBCOMPLEX SUBUNIT 8, MITOCHONDRIAL"/>
    <property type="match status" value="1"/>
</dbReference>
<dbReference type="AlphaFoldDB" id="A0AAN7Q679"/>
<evidence type="ECO:0008006" key="4">
    <source>
        <dbReference type="Google" id="ProtNLM"/>
    </source>
</evidence>
<feature type="transmembrane region" description="Helical" evidence="1">
    <location>
        <begin position="125"/>
        <end position="143"/>
    </location>
</feature>
<keyword evidence="1" id="KW-1133">Transmembrane helix</keyword>
<accession>A0AAN7Q679</accession>
<dbReference type="Pfam" id="PF05821">
    <property type="entry name" value="NDUF_B8"/>
    <property type="match status" value="1"/>
</dbReference>
<dbReference type="EMBL" id="JARPUR010000002">
    <property type="protein sequence ID" value="KAK4881585.1"/>
    <property type="molecule type" value="Genomic_DNA"/>
</dbReference>
<name>A0AAN7Q679_9COLE</name>
<evidence type="ECO:0000313" key="3">
    <source>
        <dbReference type="Proteomes" id="UP001353858"/>
    </source>
</evidence>
<dbReference type="PANTHER" id="PTHR12840">
    <property type="entry name" value="NADH-UBIQUINONE OXIDOREDUCTASE ASHI SUBUNIT"/>
    <property type="match status" value="1"/>
</dbReference>
<evidence type="ECO:0000256" key="1">
    <source>
        <dbReference type="SAM" id="Phobius"/>
    </source>
</evidence>
<comment type="caution">
    <text evidence="2">The sequence shown here is derived from an EMBL/GenBank/DDBJ whole genome shotgun (WGS) entry which is preliminary data.</text>
</comment>
<proteinExistence type="predicted"/>
<evidence type="ECO:0000313" key="2">
    <source>
        <dbReference type="EMBL" id="KAK4881585.1"/>
    </source>
</evidence>
<sequence length="172" mass="19985">MALARSTVVFSLLRKKHPLVFTAVRNHWNKDYKPGPYPKTADEHITAAKKYGLLPSEYQVYIDNGDGCGDYPKLPVQSADARDPFYPWDIPDSKRNFNETIQAEEDMYAEHRYDISMRHRVPLKVQLAQFLGFLGTLFVMYMICEKIVWFHAVAEKQYPKAGVKHYSFDLGY</sequence>
<reference evidence="3" key="1">
    <citation type="submission" date="2023-01" db="EMBL/GenBank/DDBJ databases">
        <title>Key to firefly adult light organ development and bioluminescence: homeobox transcription factors regulate luciferase expression and transportation to peroxisome.</title>
        <authorList>
            <person name="Fu X."/>
        </authorList>
    </citation>
    <scope>NUCLEOTIDE SEQUENCE [LARGE SCALE GENOMIC DNA]</scope>
</reference>
<dbReference type="InterPro" id="IPR008699">
    <property type="entry name" value="NDUFB8"/>
</dbReference>
<protein>
    <recommendedName>
        <fullName evidence="4">NADH dehydrogenase [ubiquinone] 1 beta subcomplex subunit 8, mitochondrial</fullName>
    </recommendedName>
</protein>
<keyword evidence="3" id="KW-1185">Reference proteome</keyword>
<keyword evidence="1" id="KW-0812">Transmembrane</keyword>
<gene>
    <name evidence="2" type="ORF">RN001_004904</name>
</gene>
<dbReference type="Proteomes" id="UP001353858">
    <property type="component" value="Unassembled WGS sequence"/>
</dbReference>
<organism evidence="2 3">
    <name type="scientific">Aquatica leii</name>
    <dbReference type="NCBI Taxonomy" id="1421715"/>
    <lineage>
        <taxon>Eukaryota</taxon>
        <taxon>Metazoa</taxon>
        <taxon>Ecdysozoa</taxon>
        <taxon>Arthropoda</taxon>
        <taxon>Hexapoda</taxon>
        <taxon>Insecta</taxon>
        <taxon>Pterygota</taxon>
        <taxon>Neoptera</taxon>
        <taxon>Endopterygota</taxon>
        <taxon>Coleoptera</taxon>
        <taxon>Polyphaga</taxon>
        <taxon>Elateriformia</taxon>
        <taxon>Elateroidea</taxon>
        <taxon>Lampyridae</taxon>
        <taxon>Luciolinae</taxon>
        <taxon>Aquatica</taxon>
    </lineage>
</organism>
<keyword evidence="1" id="KW-0472">Membrane</keyword>